<evidence type="ECO:0000256" key="5">
    <source>
        <dbReference type="SAM" id="SignalP"/>
    </source>
</evidence>
<feature type="domain" description="Secretion system C-terminal sorting" evidence="7">
    <location>
        <begin position="898"/>
        <end position="958"/>
    </location>
</feature>
<accession>A0ABS3T7G4</accession>
<evidence type="ECO:0000256" key="2">
    <source>
        <dbReference type="ARBA" id="ARBA00022729"/>
    </source>
</evidence>
<evidence type="ECO:0000313" key="8">
    <source>
        <dbReference type="EMBL" id="MBO3269288.1"/>
    </source>
</evidence>
<feature type="chain" id="PRO_5045992335" evidence="5">
    <location>
        <begin position="20"/>
        <end position="971"/>
    </location>
</feature>
<reference evidence="8 9" key="1">
    <citation type="submission" date="2021-03" db="EMBL/GenBank/DDBJ databases">
        <authorList>
            <person name="Kim M.K."/>
        </authorList>
    </citation>
    <scope>NUCLEOTIDE SEQUENCE [LARGE SCALE GENOMIC DNA]</scope>
    <source>
        <strain evidence="8 9">BT507</strain>
    </source>
</reference>
<evidence type="ECO:0000256" key="3">
    <source>
        <dbReference type="ARBA" id="ARBA00022764"/>
    </source>
</evidence>
<dbReference type="RefSeq" id="WP_208306051.1">
    <property type="nucleotide sequence ID" value="NZ_JAGETX010000001.1"/>
</dbReference>
<protein>
    <submittedName>
        <fullName evidence="8">Heparinase II/III family protein</fullName>
    </submittedName>
</protein>
<comment type="caution">
    <text evidence="8">The sequence shown here is derived from an EMBL/GenBank/DDBJ whole genome shotgun (WGS) entry which is preliminary data.</text>
</comment>
<dbReference type="EMBL" id="JAGETX010000001">
    <property type="protein sequence ID" value="MBO3269288.1"/>
    <property type="molecule type" value="Genomic_DNA"/>
</dbReference>
<evidence type="ECO:0000256" key="4">
    <source>
        <dbReference type="ARBA" id="ARBA00023239"/>
    </source>
</evidence>
<dbReference type="Pfam" id="PF07940">
    <property type="entry name" value="Hepar_II_III_C"/>
    <property type="match status" value="1"/>
</dbReference>
<keyword evidence="9" id="KW-1185">Reference proteome</keyword>
<dbReference type="InterPro" id="IPR012480">
    <property type="entry name" value="Hepar_II_III_C"/>
</dbReference>
<dbReference type="Pfam" id="PF18962">
    <property type="entry name" value="Por_Secre_tail"/>
    <property type="match status" value="1"/>
</dbReference>
<proteinExistence type="predicted"/>
<gene>
    <name evidence="8" type="ORF">J4D97_01395</name>
</gene>
<name>A0ABS3T7G4_9BACT</name>
<evidence type="ECO:0000259" key="6">
    <source>
        <dbReference type="Pfam" id="PF07940"/>
    </source>
</evidence>
<keyword evidence="4" id="KW-0456">Lyase</keyword>
<comment type="subcellular location">
    <subcellularLocation>
        <location evidence="1">Periplasm</location>
    </subcellularLocation>
</comment>
<evidence type="ECO:0000313" key="9">
    <source>
        <dbReference type="Proteomes" id="UP000670527"/>
    </source>
</evidence>
<keyword evidence="3" id="KW-0574">Periplasm</keyword>
<keyword evidence="2 5" id="KW-0732">Signal</keyword>
<dbReference type="InterPro" id="IPR026444">
    <property type="entry name" value="Secre_tail"/>
</dbReference>
<dbReference type="Gene3D" id="2.70.98.70">
    <property type="match status" value="1"/>
</dbReference>
<dbReference type="InterPro" id="IPR008929">
    <property type="entry name" value="Chondroitin_lyas"/>
</dbReference>
<dbReference type="Gene3D" id="1.50.10.100">
    <property type="entry name" value="Chondroitin AC/alginate lyase"/>
    <property type="match status" value="1"/>
</dbReference>
<organism evidence="8 9">
    <name type="scientific">Hymenobacter defluvii</name>
    <dbReference type="NCBI Taxonomy" id="2054411"/>
    <lineage>
        <taxon>Bacteria</taxon>
        <taxon>Pseudomonadati</taxon>
        <taxon>Bacteroidota</taxon>
        <taxon>Cytophagia</taxon>
        <taxon>Cytophagales</taxon>
        <taxon>Hymenobacteraceae</taxon>
        <taxon>Hymenobacter</taxon>
    </lineage>
</organism>
<dbReference type="PANTHER" id="PTHR39210">
    <property type="entry name" value="HEPARIN-SULFATE LYASE"/>
    <property type="match status" value="1"/>
</dbReference>
<sequence length="971" mass="105358">MKTSLLYLFLLCFACQAVAQQGSWMPANADFSYPRTLLKAAELPAVRTSLTVSANYVLYSGLFNSINTAPPTDTASTNGRRDRATFAKNTAFVLLLDRRPVSPGELVPLTANERAALLTNATTLLATLNFQVSAWPSYNDWQWRSKELIDYLIAYDLLRGAGVPEQELTTSRAKLQKFAGNLQTQSVASFFGIRFYSTIKNNHTLMTAAALGMAAVVLNDATSSIANQQPATWIATGLYNIDNVLWQDAQRQSDPAAAAGYAEGPYYFKYAFLNCLPFFRAMGHFLPAGALPYTFNGTTRTIPNPYFDPRYDRLYQWITAILMPDGRFPALEDSYVDMGMPELALTGNPAYVRPLHLSKLAPNQLNSLTAQLRDITVDMRAAYLAANITPTPTPSITLTALPQSGNLIFRSGSDSLASYLHLYGKSQQARTTSGGHRHADAGSFALHAYGQLLALDAGYLSFDRRNEVKEATSHNMVLVDGAGPASDATSAVGTVQHTFQTEKLSYGEVQSAYAGTTVTRKALFVRNSYYLLSDFVQSSAPHAYTWQLHGYGLENGTATTGTFQNNPAAHEGTWLKNGVQLLAHVTATAGATSYATATSAHEVTYNTPENHTTLLVRKEGSAQTQFLAALYPYTDQPTLSPSTTSTSTTAGLALASDFQDVVFAQADTVLAQDESDLLPQAVSADGLLTFYSLDKANQFAQLFLQQGTTIRYGSATMLASSRRADISWQRLSTNLYGGYVSCATTLMLPMATAPQIVMGTGMAEYQYDAAAQQLRITLAEATEFRVATTPGTPLPVVLTSFGAQRQEVGVQLRWQTAIESQNRGFAIQRSTDGVTFATLTSVAGAGTSNAAQRYAYHDATAPQTLTYYRLQQQDQDGTVGYSPIVAVAASPSTLTVAPIPAQDFLTVTYPDSPAEIHLTLFDQQGRQVLQTNFRQQTQLSVAALANGLYILRATDANRQPIGRAQRVLVAH</sequence>
<evidence type="ECO:0000259" key="7">
    <source>
        <dbReference type="Pfam" id="PF18962"/>
    </source>
</evidence>
<feature type="signal peptide" evidence="5">
    <location>
        <begin position="1"/>
        <end position="19"/>
    </location>
</feature>
<dbReference type="NCBIfam" id="TIGR04183">
    <property type="entry name" value="Por_Secre_tail"/>
    <property type="match status" value="1"/>
</dbReference>
<dbReference type="SUPFAM" id="SSF48230">
    <property type="entry name" value="Chondroitin AC/alginate lyase"/>
    <property type="match status" value="1"/>
</dbReference>
<evidence type="ECO:0000256" key="1">
    <source>
        <dbReference type="ARBA" id="ARBA00004418"/>
    </source>
</evidence>
<dbReference type="PANTHER" id="PTHR39210:SF1">
    <property type="entry name" value="HEPARIN-SULFATE LYASE"/>
    <property type="match status" value="1"/>
</dbReference>
<dbReference type="Proteomes" id="UP000670527">
    <property type="component" value="Unassembled WGS sequence"/>
</dbReference>
<feature type="domain" description="Heparinase II/III-like C-terminal" evidence="6">
    <location>
        <begin position="399"/>
        <end position="623"/>
    </location>
</feature>